<dbReference type="Proteomes" id="UP000186136">
    <property type="component" value="Unassembled WGS sequence"/>
</dbReference>
<feature type="binding site" evidence="4">
    <location>
        <begin position="178"/>
        <end position="182"/>
    </location>
    <ligand>
        <name>ATP</name>
        <dbReference type="ChEBI" id="CHEBI:30616"/>
    </ligand>
</feature>
<evidence type="ECO:0000313" key="8">
    <source>
        <dbReference type="Proteomes" id="UP000186136"/>
    </source>
</evidence>
<accession>A0A1Q2YEQ8</accession>
<dbReference type="GO" id="GO:0045134">
    <property type="term" value="F:UDP phosphatase activity"/>
    <property type="evidence" value="ECO:0007669"/>
    <property type="project" value="TreeGrafter"/>
</dbReference>
<dbReference type="GO" id="GO:0016020">
    <property type="term" value="C:membrane"/>
    <property type="evidence" value="ECO:0007669"/>
    <property type="project" value="TreeGrafter"/>
</dbReference>
<comment type="similarity">
    <text evidence="1 5">Belongs to the GDA1/CD39 NTPase family.</text>
</comment>
<dbReference type="PROSITE" id="PS01238">
    <property type="entry name" value="GDA1_CD39_NTPASE"/>
    <property type="match status" value="1"/>
</dbReference>
<evidence type="ECO:0008006" key="9">
    <source>
        <dbReference type="Google" id="ProtNLM"/>
    </source>
</evidence>
<dbReference type="PANTHER" id="PTHR11782">
    <property type="entry name" value="ADENOSINE/GUANOSINE DIPHOSPHATASE"/>
    <property type="match status" value="1"/>
</dbReference>
<dbReference type="Gene3D" id="3.30.420.150">
    <property type="entry name" value="Exopolyphosphatase. Domain 2"/>
    <property type="match status" value="1"/>
</dbReference>
<keyword evidence="8" id="KW-1185">Reference proteome</keyword>
<gene>
    <name evidence="7" type="ORF">PMKS-001453</name>
</gene>
<proteinExistence type="inferred from homology"/>
<keyword evidence="2 5" id="KW-0378">Hydrolase</keyword>
<evidence type="ECO:0000256" key="5">
    <source>
        <dbReference type="RuleBase" id="RU003833"/>
    </source>
</evidence>
<reference evidence="7 8" key="1">
    <citation type="submission" date="2016-08" db="EMBL/GenBank/DDBJ databases">
        <title>Whole genome shotgun sequence of Pichia membranifaciens KS47-1.</title>
        <authorList>
            <person name="Konishi M."/>
            <person name="Ishida M."/>
            <person name="Arakawa T."/>
            <person name="Kato Y."/>
            <person name="Horiuchi J."/>
        </authorList>
    </citation>
    <scope>NUCLEOTIDE SEQUENCE [LARGE SCALE GENOMIC DNA]</scope>
    <source>
        <strain evidence="7 8">KS47-1</strain>
    </source>
</reference>
<dbReference type="Gene3D" id="3.30.420.40">
    <property type="match status" value="1"/>
</dbReference>
<protein>
    <recommendedName>
        <fullName evidence="9">Golgi apyrase</fullName>
    </recommendedName>
</protein>
<feature type="transmembrane region" description="Helical" evidence="6">
    <location>
        <begin position="487"/>
        <end position="508"/>
    </location>
</feature>
<dbReference type="OrthoDB" id="6372431at2759"/>
<dbReference type="Pfam" id="PF01150">
    <property type="entry name" value="GDA1_CD39"/>
    <property type="match status" value="1"/>
</dbReference>
<keyword evidence="4" id="KW-0067">ATP-binding</keyword>
<dbReference type="GO" id="GO:0005794">
    <property type="term" value="C:Golgi apparatus"/>
    <property type="evidence" value="ECO:0007669"/>
    <property type="project" value="TreeGrafter"/>
</dbReference>
<evidence type="ECO:0000256" key="3">
    <source>
        <dbReference type="PIRSR" id="PIRSR600407-1"/>
    </source>
</evidence>
<dbReference type="GO" id="GO:0005524">
    <property type="term" value="F:ATP binding"/>
    <property type="evidence" value="ECO:0007669"/>
    <property type="project" value="UniProtKB-KW"/>
</dbReference>
<feature type="active site" description="Proton acceptor" evidence="3">
    <location>
        <position position="140"/>
    </location>
</feature>
<dbReference type="PANTHER" id="PTHR11782:SF121">
    <property type="entry name" value="NUCLEOSIDE-DIPHOSPHATASE MIG-23"/>
    <property type="match status" value="1"/>
</dbReference>
<dbReference type="GO" id="GO:0017111">
    <property type="term" value="F:ribonucleoside triphosphate phosphatase activity"/>
    <property type="evidence" value="ECO:0007669"/>
    <property type="project" value="TreeGrafter"/>
</dbReference>
<dbReference type="GO" id="GO:0004382">
    <property type="term" value="F:GDP phosphatase activity"/>
    <property type="evidence" value="ECO:0007669"/>
    <property type="project" value="TreeGrafter"/>
</dbReference>
<dbReference type="GO" id="GO:0046036">
    <property type="term" value="P:CTP metabolic process"/>
    <property type="evidence" value="ECO:0007669"/>
    <property type="project" value="TreeGrafter"/>
</dbReference>
<sequence length="629" mass="69783">MSSPTKYAIIIDSGSSGSRAIVYEYISDPKNDPSGLPKIKQIMKKKTKPGLSVFGKKKEGTYDIWDDHFEDLVDQAKKVIPSSLHSSTPIYVQATAGMRLLPTKDRDRVLKETCEVLAHKSDFIVEPCNEHVEVIDGDTEGLYGWLALNYLTDRLVSSNEVDPEIKERHPYGFMDMGGASTQLAFVPSRKDQLDKHSDDMYSVSLRSNDGELNSWSVFVSSWLGFGANEARRRQLDALVNALPANVNYDKDGDGKGDLVDPCSPVGMKTEVDYNGKMFTVTGSGEYEGCLKTIYPLLLKHLPCSDEPCLFNGVHAPSMDFSMEKFVGVSEYWYTANDVFKLTGEYNYEDFEAATKKFCGTEWDTILNKFEGEEYGNALTMDLLETSCFKASWIVNVLHEGFGIPRLGVDNVSQVSEKDEPVFKSVNDIDGNELSWTLGKMVLYASSQNNGEGSVGIWPGSTVAEKIEQTKSHGLNNNEPLETIKSSFTPFVTLGIFLLVGCTVYYIIVTKFGSVKKLMKKVHGPNKLDAEDLFDLEEGRGLSRTIGSNNADGRLRTRSTMNLYELSNLNENNRSDYSLESGGPPKTLKHSFTFANFRDAAIISKANKLTAATFKLGNGSQNSFKRVSTL</sequence>
<keyword evidence="6" id="KW-1133">Transmembrane helix</keyword>
<evidence type="ECO:0000256" key="2">
    <source>
        <dbReference type="ARBA" id="ARBA00022801"/>
    </source>
</evidence>
<dbReference type="EMBL" id="BDGI01000052">
    <property type="protein sequence ID" value="GAV27985.1"/>
    <property type="molecule type" value="Genomic_DNA"/>
</dbReference>
<evidence type="ECO:0000313" key="7">
    <source>
        <dbReference type="EMBL" id="GAV27985.1"/>
    </source>
</evidence>
<keyword evidence="4" id="KW-0547">Nucleotide-binding</keyword>
<evidence type="ECO:0000256" key="1">
    <source>
        <dbReference type="ARBA" id="ARBA00009283"/>
    </source>
</evidence>
<name>A0A1Q2YEQ8_9ASCO</name>
<comment type="caution">
    <text evidence="7">The sequence shown here is derived from an EMBL/GenBank/DDBJ whole genome shotgun (WGS) entry which is preliminary data.</text>
</comment>
<keyword evidence="6" id="KW-0812">Transmembrane</keyword>
<evidence type="ECO:0000256" key="4">
    <source>
        <dbReference type="PIRSR" id="PIRSR600407-2"/>
    </source>
</evidence>
<evidence type="ECO:0000256" key="6">
    <source>
        <dbReference type="SAM" id="Phobius"/>
    </source>
</evidence>
<keyword evidence="6" id="KW-0472">Membrane</keyword>
<organism evidence="7 8">
    <name type="scientific">Pichia membranifaciens</name>
    <dbReference type="NCBI Taxonomy" id="4926"/>
    <lineage>
        <taxon>Eukaryota</taxon>
        <taxon>Fungi</taxon>
        <taxon>Dikarya</taxon>
        <taxon>Ascomycota</taxon>
        <taxon>Saccharomycotina</taxon>
        <taxon>Pichiomycetes</taxon>
        <taxon>Pichiales</taxon>
        <taxon>Pichiaceae</taxon>
        <taxon>Pichia</taxon>
    </lineage>
</organism>
<dbReference type="AlphaFoldDB" id="A0A1Q2YEQ8"/>
<dbReference type="InterPro" id="IPR000407">
    <property type="entry name" value="GDA1_CD39_NTPase"/>
</dbReference>
<dbReference type="GO" id="GO:0006256">
    <property type="term" value="P:UDP catabolic process"/>
    <property type="evidence" value="ECO:0007669"/>
    <property type="project" value="TreeGrafter"/>
</dbReference>